<dbReference type="Gene3D" id="2.60.40.10">
    <property type="entry name" value="Immunoglobulins"/>
    <property type="match status" value="2"/>
</dbReference>
<protein>
    <submittedName>
        <fullName evidence="2">Branched-chain amino acid ABC transporter2C amino acid-binding protein</fullName>
    </submittedName>
</protein>
<keyword evidence="1" id="KW-0732">Signal</keyword>
<reference evidence="2 3" key="1">
    <citation type="submission" date="2018-12" db="EMBL/GenBank/DDBJ databases">
        <title>Complete Genome Sequence of the Corallopyronin A producing Myxobacterium Corallococcus coralloides B035.</title>
        <authorList>
            <person name="Bouhired S.M."/>
            <person name="Rupp O."/>
            <person name="Blom J."/>
            <person name="Schaeberle T.F."/>
            <person name="Kehraus S."/>
            <person name="Schiefer A."/>
            <person name="Pfarr K."/>
            <person name="Goesmann A."/>
            <person name="Hoerauf A."/>
            <person name="Koenig G.M."/>
        </authorList>
    </citation>
    <scope>NUCLEOTIDE SEQUENCE [LARGE SCALE GENOMIC DNA]</scope>
    <source>
        <strain evidence="2 3">B035</strain>
    </source>
</reference>
<dbReference type="EMBL" id="CP034669">
    <property type="protein sequence ID" value="QAT83259.1"/>
    <property type="molecule type" value="Genomic_DNA"/>
</dbReference>
<name>A0A410RMV3_CORCK</name>
<dbReference type="Proteomes" id="UP000288758">
    <property type="component" value="Chromosome"/>
</dbReference>
<gene>
    <name evidence="2" type="ORF">EJ065_1660</name>
</gene>
<dbReference type="PROSITE" id="PS51257">
    <property type="entry name" value="PROKAR_LIPOPROTEIN"/>
    <property type="match status" value="1"/>
</dbReference>
<proteinExistence type="predicted"/>
<dbReference type="InterPro" id="IPR013783">
    <property type="entry name" value="Ig-like_fold"/>
</dbReference>
<feature type="chain" id="PRO_5019536529" evidence="1">
    <location>
        <begin position="30"/>
        <end position="1015"/>
    </location>
</feature>
<evidence type="ECO:0000313" key="3">
    <source>
        <dbReference type="Proteomes" id="UP000288758"/>
    </source>
</evidence>
<organism evidence="2 3">
    <name type="scientific">Corallococcus coralloides</name>
    <name type="common">Myxococcus coralloides</name>
    <dbReference type="NCBI Taxonomy" id="184914"/>
    <lineage>
        <taxon>Bacteria</taxon>
        <taxon>Pseudomonadati</taxon>
        <taxon>Myxococcota</taxon>
        <taxon>Myxococcia</taxon>
        <taxon>Myxococcales</taxon>
        <taxon>Cystobacterineae</taxon>
        <taxon>Myxococcaceae</taxon>
        <taxon>Corallococcus</taxon>
    </lineage>
</organism>
<evidence type="ECO:0000313" key="2">
    <source>
        <dbReference type="EMBL" id="QAT83259.1"/>
    </source>
</evidence>
<sequence length="1015" mass="104095">MPLRAPPPSWGRFLVVVSALLTLAGCQKAAAPSEPQAEETGAARFVVAVHQAVTASDVQRVDLTVDGPGQPELTVQLAPDGSVWTGLLSQLPAGTGRRFRAFAYDSNARLIYRGEALDVTITANQTVQVNILLQQVDPSPEFENAGPVITSLVVSRSTVEMGGFVDVKATAYDPNTGDVLTYAWTATAGTFSTPAALSTRWTAPMTEGVQTLTMTVADQLGASTAVSFPILVEGTGVGEAEVFVRFNSWPQVVSLTGFPTQVVPGQSIGVSAQGQDNDDVAANLHYAWTASCAGTWTDEGTANARFTPSELPAQSTCDNCQLTVRVTDGRGGEGLGHLGVCVGAPVSANVAPRITSAFQTARTVGPGSTVRFNVRAMDPEGTALGFAWEAPAGTLGTPAPISEGSEVTWTAPACVDAQATPVVRARVTDAEGLEAVQTFSLTWTGPACATALGFLTQPSDVLATNVITPAVRVVLLDSLGRTSLAPVGPVRLSLGANPGAGTLSGTVEAAVVTGIATFADLSIDASGVGYTLVASVAGLPSLASQAFTIQPLAVRGASVDRLVTTGNAQLSRSTDLGTTVVQALVEQGNGTFTTFNGAGAADGTFSIQGVPSGAYYLRLGKDYVVTNSRAPDLGRDGQGRPDAAPASASTTLSVDLQGLAPWQAGDDIEIFSAGTGLWAQGVPEYALTGAALGAGSQRWTQTLEYAGMRNASPVDASAGDTVTFHQLSLKSEATSGAPVAYTAATRAFSAPLAVAQGGTASFTGTLAVLAQDQALNVDLRTQAFEALRTQVHPSAQPVDHVLFVAAFPDGTRGSYASAPDLLTYFPAPGAANRAFSFSYGNPFPGFTQAGLAETSFTVSLLAPGATTALTVRPSVGQADALPSFHASALAPRLGPARSPTLAGQDAFGNVTGVGLTPRLAWTAPSVGTATHYRVRVYEVFVNAQGRTAQAAGGPVAQLYTAATSLRFPPGVLAAGKQYYAILEAASSGNADFQGHPFRSAWPEAHAMLVTGIFAP</sequence>
<feature type="signal peptide" evidence="1">
    <location>
        <begin position="1"/>
        <end position="29"/>
    </location>
</feature>
<evidence type="ECO:0000256" key="1">
    <source>
        <dbReference type="SAM" id="SignalP"/>
    </source>
</evidence>
<accession>A0A410RMV3</accession>
<dbReference type="AlphaFoldDB" id="A0A410RMV3"/>